<feature type="compositionally biased region" description="Basic and acidic residues" evidence="10">
    <location>
        <begin position="398"/>
        <end position="411"/>
    </location>
</feature>
<feature type="region of interest" description="Disordered" evidence="10">
    <location>
        <begin position="556"/>
        <end position="647"/>
    </location>
</feature>
<dbReference type="GO" id="GO:0000785">
    <property type="term" value="C:chromatin"/>
    <property type="evidence" value="ECO:0007669"/>
    <property type="project" value="TreeGrafter"/>
</dbReference>
<evidence type="ECO:0000256" key="10">
    <source>
        <dbReference type="SAM" id="MobiDB-lite"/>
    </source>
</evidence>
<dbReference type="GeneID" id="63677325"/>
<keyword evidence="7" id="KW-0804">Transcription</keyword>
<feature type="region of interest" description="Disordered" evidence="10">
    <location>
        <begin position="247"/>
        <end position="268"/>
    </location>
</feature>
<feature type="region of interest" description="Disordered" evidence="10">
    <location>
        <begin position="201"/>
        <end position="228"/>
    </location>
</feature>
<accession>A0A0C2J8J5</accession>
<feature type="compositionally biased region" description="Basic and acidic residues" evidence="10">
    <location>
        <begin position="603"/>
        <end position="612"/>
    </location>
</feature>
<evidence type="ECO:0000256" key="5">
    <source>
        <dbReference type="ARBA" id="ARBA00022833"/>
    </source>
</evidence>
<evidence type="ECO:0000259" key="11">
    <source>
        <dbReference type="PROSITE" id="PS50157"/>
    </source>
</evidence>
<feature type="domain" description="C2H2-type" evidence="11">
    <location>
        <begin position="118"/>
        <end position="148"/>
    </location>
</feature>
<proteinExistence type="predicted"/>
<dbReference type="VEuPathDB" id="FungiDB:SPBR_04121"/>
<dbReference type="OrthoDB" id="624345at2759"/>
<dbReference type="AlphaFoldDB" id="A0A0C2J8J5"/>
<feature type="compositionally biased region" description="Low complexity" evidence="10">
    <location>
        <begin position="467"/>
        <end position="476"/>
    </location>
</feature>
<keyword evidence="6" id="KW-0805">Transcription regulation</keyword>
<evidence type="ECO:0000256" key="3">
    <source>
        <dbReference type="ARBA" id="ARBA00022737"/>
    </source>
</evidence>
<evidence type="ECO:0000256" key="7">
    <source>
        <dbReference type="ARBA" id="ARBA00023163"/>
    </source>
</evidence>
<dbReference type="RefSeq" id="XP_040621322.1">
    <property type="nucleotide sequence ID" value="XM_040762404.1"/>
</dbReference>
<reference evidence="12 13" key="1">
    <citation type="journal article" date="2014" name="BMC Genomics">
        <title>Comparative genomics of the major fungal agents of human and animal Sporotrichosis: Sporothrix schenckii and Sporothrix brasiliensis.</title>
        <authorList>
            <person name="Teixeira M.M."/>
            <person name="de Almeida L.G."/>
            <person name="Kubitschek-Barreira P."/>
            <person name="Alves F.L."/>
            <person name="Kioshima E.S."/>
            <person name="Abadio A.K."/>
            <person name="Fernandes L."/>
            <person name="Derengowski L.S."/>
            <person name="Ferreira K.S."/>
            <person name="Souza R.C."/>
            <person name="Ruiz J.C."/>
            <person name="de Andrade N.C."/>
            <person name="Paes H.C."/>
            <person name="Nicola A.M."/>
            <person name="Albuquerque P."/>
            <person name="Gerber A.L."/>
            <person name="Martins V.P."/>
            <person name="Peconick L.D."/>
            <person name="Neto A.V."/>
            <person name="Chaucanez C.B."/>
            <person name="Silva P.A."/>
            <person name="Cunha O.L."/>
            <person name="de Oliveira F.F."/>
            <person name="dos Santos T.C."/>
            <person name="Barros A.L."/>
            <person name="Soares M.A."/>
            <person name="de Oliveira L.M."/>
            <person name="Marini M.M."/>
            <person name="Villalobos-Duno H."/>
            <person name="Cunha M.M."/>
            <person name="de Hoog S."/>
            <person name="da Silveira J.F."/>
            <person name="Henrissat B."/>
            <person name="Nino-Vega G.A."/>
            <person name="Cisalpino P.S."/>
            <person name="Mora-Montes H.M."/>
            <person name="Almeida S.R."/>
            <person name="Stajich J.E."/>
            <person name="Lopes-Bezerra L.M."/>
            <person name="Vasconcelos A.T."/>
            <person name="Felipe M.S."/>
        </authorList>
    </citation>
    <scope>NUCLEOTIDE SEQUENCE [LARGE SCALE GENOMIC DNA]</scope>
    <source>
        <strain evidence="12 13">5110</strain>
    </source>
</reference>
<dbReference type="PANTHER" id="PTHR40626">
    <property type="entry name" value="MIP31509P"/>
    <property type="match status" value="1"/>
</dbReference>
<dbReference type="Proteomes" id="UP000031575">
    <property type="component" value="Unassembled WGS sequence"/>
</dbReference>
<keyword evidence="2" id="KW-0479">Metal-binding</keyword>
<feature type="region of interest" description="Disordered" evidence="10">
    <location>
        <begin position="1"/>
        <end position="115"/>
    </location>
</feature>
<feature type="region of interest" description="Disordered" evidence="10">
    <location>
        <begin position="281"/>
        <end position="544"/>
    </location>
</feature>
<evidence type="ECO:0000313" key="13">
    <source>
        <dbReference type="Proteomes" id="UP000031575"/>
    </source>
</evidence>
<feature type="compositionally biased region" description="Polar residues" evidence="10">
    <location>
        <begin position="305"/>
        <end position="338"/>
    </location>
</feature>
<keyword evidence="4 9" id="KW-0863">Zinc-finger</keyword>
<evidence type="ECO:0000313" key="12">
    <source>
        <dbReference type="EMBL" id="KIH93312.1"/>
    </source>
</evidence>
<dbReference type="InterPro" id="IPR036236">
    <property type="entry name" value="Znf_C2H2_sf"/>
</dbReference>
<dbReference type="FunFam" id="3.30.160.60:FF:000758">
    <property type="entry name" value="C2H2 transcription factor, putative"/>
    <property type="match status" value="1"/>
</dbReference>
<name>A0A0C2J8J5_9PEZI</name>
<keyword evidence="13" id="KW-1185">Reference proteome</keyword>
<keyword evidence="5" id="KW-0862">Zinc</keyword>
<organism evidence="12 13">
    <name type="scientific">Sporothrix brasiliensis 5110</name>
    <dbReference type="NCBI Taxonomy" id="1398154"/>
    <lineage>
        <taxon>Eukaryota</taxon>
        <taxon>Fungi</taxon>
        <taxon>Dikarya</taxon>
        <taxon>Ascomycota</taxon>
        <taxon>Pezizomycotina</taxon>
        <taxon>Sordariomycetes</taxon>
        <taxon>Sordariomycetidae</taxon>
        <taxon>Ophiostomatales</taxon>
        <taxon>Ophiostomataceae</taxon>
        <taxon>Sporothrix</taxon>
    </lineage>
</organism>
<evidence type="ECO:0000256" key="1">
    <source>
        <dbReference type="ARBA" id="ARBA00004123"/>
    </source>
</evidence>
<evidence type="ECO:0000256" key="4">
    <source>
        <dbReference type="ARBA" id="ARBA00022771"/>
    </source>
</evidence>
<dbReference type="GO" id="GO:0000978">
    <property type="term" value="F:RNA polymerase II cis-regulatory region sequence-specific DNA binding"/>
    <property type="evidence" value="ECO:0007669"/>
    <property type="project" value="InterPro"/>
</dbReference>
<dbReference type="InterPro" id="IPR013087">
    <property type="entry name" value="Znf_C2H2_type"/>
</dbReference>
<dbReference type="HOGENOM" id="CLU_008830_0_0_1"/>
<evidence type="ECO:0000256" key="8">
    <source>
        <dbReference type="ARBA" id="ARBA00023242"/>
    </source>
</evidence>
<feature type="compositionally biased region" description="Low complexity" evidence="10">
    <location>
        <begin position="295"/>
        <end position="304"/>
    </location>
</feature>
<feature type="compositionally biased region" description="Polar residues" evidence="10">
    <location>
        <begin position="40"/>
        <end position="52"/>
    </location>
</feature>
<evidence type="ECO:0000256" key="9">
    <source>
        <dbReference type="PROSITE-ProRule" id="PRU00042"/>
    </source>
</evidence>
<dbReference type="GO" id="GO:0005634">
    <property type="term" value="C:nucleus"/>
    <property type="evidence" value="ECO:0007669"/>
    <property type="project" value="UniProtKB-SubCell"/>
</dbReference>
<dbReference type="InterPro" id="IPR051059">
    <property type="entry name" value="VerF-like"/>
</dbReference>
<evidence type="ECO:0000256" key="6">
    <source>
        <dbReference type="ARBA" id="ARBA00023015"/>
    </source>
</evidence>
<evidence type="ECO:0000256" key="2">
    <source>
        <dbReference type="ARBA" id="ARBA00022723"/>
    </source>
</evidence>
<dbReference type="SUPFAM" id="SSF57667">
    <property type="entry name" value="beta-beta-alpha zinc fingers"/>
    <property type="match status" value="1"/>
</dbReference>
<dbReference type="EMBL" id="AWTV01000005">
    <property type="protein sequence ID" value="KIH93312.1"/>
    <property type="molecule type" value="Genomic_DNA"/>
</dbReference>
<dbReference type="GO" id="GO:0051701">
    <property type="term" value="P:biological process involved in interaction with host"/>
    <property type="evidence" value="ECO:0007669"/>
    <property type="project" value="UniProtKB-ARBA"/>
</dbReference>
<dbReference type="PROSITE" id="PS50157">
    <property type="entry name" value="ZINC_FINGER_C2H2_2"/>
    <property type="match status" value="1"/>
</dbReference>
<dbReference type="Gene3D" id="3.30.160.60">
    <property type="entry name" value="Classic Zinc Finger"/>
    <property type="match status" value="2"/>
</dbReference>
<gene>
    <name evidence="12" type="ORF">SPBR_04121</name>
</gene>
<feature type="compositionally biased region" description="Low complexity" evidence="10">
    <location>
        <begin position="569"/>
        <end position="578"/>
    </location>
</feature>
<comment type="caution">
    <text evidence="12">The sequence shown here is derived from an EMBL/GenBank/DDBJ whole genome shotgun (WGS) entry which is preliminary data.</text>
</comment>
<comment type="subcellular location">
    <subcellularLocation>
        <location evidence="1">Nucleus</location>
    </subcellularLocation>
</comment>
<feature type="compositionally biased region" description="Low complexity" evidence="10">
    <location>
        <begin position="13"/>
        <end position="28"/>
    </location>
</feature>
<keyword evidence="8" id="KW-0539">Nucleus</keyword>
<dbReference type="PANTHER" id="PTHR40626:SF32">
    <property type="entry name" value="ZINC FINGER PROTEIN RST2"/>
    <property type="match status" value="1"/>
</dbReference>
<protein>
    <recommendedName>
        <fullName evidence="11">C2H2-type domain-containing protein</fullName>
    </recommendedName>
</protein>
<feature type="region of interest" description="Disordered" evidence="10">
    <location>
        <begin position="717"/>
        <end position="743"/>
    </location>
</feature>
<dbReference type="GO" id="GO:0000981">
    <property type="term" value="F:DNA-binding transcription factor activity, RNA polymerase II-specific"/>
    <property type="evidence" value="ECO:0007669"/>
    <property type="project" value="InterPro"/>
</dbReference>
<feature type="compositionally biased region" description="Low complexity" evidence="10">
    <location>
        <begin position="53"/>
        <end position="98"/>
    </location>
</feature>
<sequence>MDAHMDDGSGAPNNSKTSNTDNSTSTSSLANQMPLPNPPEASNSAPISSITTANSNGDSASDHSSSQIQRNNSQRSRSQAGTSISDDAADPAAVSDAESNVDESTNGKSGRKKKSQRFYCTEFPPCNLSFTRSEHLARHIRKHTGERPFECHCLRRFSRLDNLRQHAQTVHMHEDIPMGSLAASGTRFQRQIRPERTRMTTPGVRARAGSISGPARGHSKSFSTSNIALGPSSFMAREEYREPHDMRDMRDMRPRPPPIATHDPRDPRARAHMDLNAGASAYHNNADGYRPITPPEMTTPTSTTFSNGPASPQWPSNRMVSPSPYSSRPHSMYASTETPTRRLSESLHFQSPTGPSAARHMYSTSLSSTGGPVFSSPDRAHQNGRPVSPDNSTISAWSRRESFSSNTDERRRTWHPSSRDFGGPASARNGIPGAGSGPTTSVSAGNVAGHHQPGGVEQPPQLAVPNAASASQQSASGFRLPGIDSFLNLPTPRPASPIRRGPSPMMVDSEQRYAPSGPPTSILRSPAEQHAHAGRPSSGHWESGLQHGLTRLDIASRTPPQDSARDWAHQQQQQQQQHQHQHQRYPSEDPVRRGPPYQQSVRFEAEVPRDDPFAPSGNRDLGYTPRGHQHTMSAPAFNGPTSRQQKRQALYLGPGGAAANGGVNGRVERMVHPNLANGFTGFPARGVPQTVQEHPPHAQDEEAAYRLEQERHLPQPHLAQTTSRQPLPSQPQQPVPLGAPASDSYRRLDALVAVATNEAQTSTRAF</sequence>
<dbReference type="GO" id="GO:0008270">
    <property type="term" value="F:zinc ion binding"/>
    <property type="evidence" value="ECO:0007669"/>
    <property type="project" value="UniProtKB-KW"/>
</dbReference>
<keyword evidence="3" id="KW-0677">Repeat</keyword>